<evidence type="ECO:0000313" key="2">
    <source>
        <dbReference type="EMBL" id="SFW30594.1"/>
    </source>
</evidence>
<name>A0A1K1N593_RUMFL</name>
<sequence>MDGTALMIYLTLLFVGAVCGALWLILLIIGCVKKNKKRIVLSFIPLGVFALIAGSIFAYDAVKTHNFNNIPCLEVKKDTVTILNNGTGSMGSKSNYVLAEEDENGNIIVRSTERSTIKYKGSVFVPANDSILTETDQPYYHSHIHEKFGYTFKANKTGTAYVCILESDCGSPAYLDIL</sequence>
<keyword evidence="1" id="KW-1133">Transmembrane helix</keyword>
<dbReference type="RefSeq" id="WP_072300007.1">
    <property type="nucleotide sequence ID" value="NZ_FPIP01000003.1"/>
</dbReference>
<feature type="transmembrane region" description="Helical" evidence="1">
    <location>
        <begin position="6"/>
        <end position="32"/>
    </location>
</feature>
<dbReference type="EMBL" id="FPIP01000003">
    <property type="protein sequence ID" value="SFW30594.1"/>
    <property type="molecule type" value="Genomic_DNA"/>
</dbReference>
<dbReference type="Proteomes" id="UP000183461">
    <property type="component" value="Unassembled WGS sequence"/>
</dbReference>
<organism evidence="2 3">
    <name type="scientific">Ruminococcus flavefaciens</name>
    <dbReference type="NCBI Taxonomy" id="1265"/>
    <lineage>
        <taxon>Bacteria</taxon>
        <taxon>Bacillati</taxon>
        <taxon>Bacillota</taxon>
        <taxon>Clostridia</taxon>
        <taxon>Eubacteriales</taxon>
        <taxon>Oscillospiraceae</taxon>
        <taxon>Ruminococcus</taxon>
    </lineage>
</organism>
<keyword evidence="1" id="KW-0812">Transmembrane</keyword>
<evidence type="ECO:0000256" key="1">
    <source>
        <dbReference type="SAM" id="Phobius"/>
    </source>
</evidence>
<protein>
    <submittedName>
        <fullName evidence="2">Uncharacterized protein</fullName>
    </submittedName>
</protein>
<accession>A0A1K1N593</accession>
<proteinExistence type="predicted"/>
<dbReference type="AlphaFoldDB" id="A0A1K1N593"/>
<keyword evidence="1" id="KW-0472">Membrane</keyword>
<gene>
    <name evidence="2" type="ORF">SAMN02910280_1737</name>
</gene>
<evidence type="ECO:0000313" key="3">
    <source>
        <dbReference type="Proteomes" id="UP000183461"/>
    </source>
</evidence>
<feature type="transmembrane region" description="Helical" evidence="1">
    <location>
        <begin position="39"/>
        <end position="59"/>
    </location>
</feature>
<reference evidence="2 3" key="1">
    <citation type="submission" date="2016-11" db="EMBL/GenBank/DDBJ databases">
        <authorList>
            <person name="Jaros S."/>
            <person name="Januszkiewicz K."/>
            <person name="Wedrychowicz H."/>
        </authorList>
    </citation>
    <scope>NUCLEOTIDE SEQUENCE [LARGE SCALE GENOMIC DNA]</scope>
    <source>
        <strain evidence="2 3">YL228</strain>
    </source>
</reference>